<comment type="caution">
    <text evidence="1">The sequence shown here is derived from an EMBL/GenBank/DDBJ whole genome shotgun (WGS) entry which is preliminary data.</text>
</comment>
<keyword evidence="2" id="KW-1185">Reference proteome</keyword>
<dbReference type="RefSeq" id="WP_377004988.1">
    <property type="nucleotide sequence ID" value="NZ_JBHSGG010000033.1"/>
</dbReference>
<organism evidence="1 2">
    <name type="scientific">Coralloluteibacterium thermophilum</name>
    <dbReference type="NCBI Taxonomy" id="2707049"/>
    <lineage>
        <taxon>Bacteria</taxon>
        <taxon>Pseudomonadati</taxon>
        <taxon>Pseudomonadota</taxon>
        <taxon>Gammaproteobacteria</taxon>
        <taxon>Lysobacterales</taxon>
        <taxon>Lysobacteraceae</taxon>
        <taxon>Coralloluteibacterium</taxon>
    </lineage>
</organism>
<reference evidence="2" key="1">
    <citation type="journal article" date="2019" name="Int. J. Syst. Evol. Microbiol.">
        <title>The Global Catalogue of Microorganisms (GCM) 10K type strain sequencing project: providing services to taxonomists for standard genome sequencing and annotation.</title>
        <authorList>
            <consortium name="The Broad Institute Genomics Platform"/>
            <consortium name="The Broad Institute Genome Sequencing Center for Infectious Disease"/>
            <person name="Wu L."/>
            <person name="Ma J."/>
        </authorList>
    </citation>
    <scope>NUCLEOTIDE SEQUENCE [LARGE SCALE GENOMIC DNA]</scope>
    <source>
        <strain evidence="2">CGMCC 1.13574</strain>
    </source>
</reference>
<name>A0ABV9NP47_9GAMM</name>
<dbReference type="EMBL" id="JBHSGG010000033">
    <property type="protein sequence ID" value="MFC4728921.1"/>
    <property type="molecule type" value="Genomic_DNA"/>
</dbReference>
<evidence type="ECO:0000313" key="2">
    <source>
        <dbReference type="Proteomes" id="UP001595892"/>
    </source>
</evidence>
<accession>A0ABV9NP47</accession>
<dbReference type="Proteomes" id="UP001595892">
    <property type="component" value="Unassembled WGS sequence"/>
</dbReference>
<gene>
    <name evidence="1" type="ORF">ACFO3Q_12165</name>
</gene>
<protein>
    <submittedName>
        <fullName evidence="1">Uncharacterized protein</fullName>
    </submittedName>
</protein>
<proteinExistence type="predicted"/>
<evidence type="ECO:0000313" key="1">
    <source>
        <dbReference type="EMBL" id="MFC4728921.1"/>
    </source>
</evidence>
<sequence>MQRESPACGRRLDAGADIAFAADAIFHIGYYVMGFVIEELLGRVPEAAAAPPPDG</sequence>